<dbReference type="EMBL" id="JAEVFJ010000007">
    <property type="protein sequence ID" value="KAH8103277.1"/>
    <property type="molecule type" value="Genomic_DNA"/>
</dbReference>
<dbReference type="OrthoDB" id="5311491at2759"/>
<evidence type="ECO:0008006" key="3">
    <source>
        <dbReference type="Google" id="ProtNLM"/>
    </source>
</evidence>
<dbReference type="SUPFAM" id="SSF53474">
    <property type="entry name" value="alpha/beta-Hydrolases"/>
    <property type="match status" value="1"/>
</dbReference>
<dbReference type="AlphaFoldDB" id="A0A8K0XS23"/>
<protein>
    <recommendedName>
        <fullName evidence="3">AB hydrolase-1 domain-containing protein</fullName>
    </recommendedName>
</protein>
<name>A0A8K0XS23_9AGAR</name>
<keyword evidence="2" id="KW-1185">Reference proteome</keyword>
<organism evidence="1 2">
    <name type="scientific">Cristinia sonorae</name>
    <dbReference type="NCBI Taxonomy" id="1940300"/>
    <lineage>
        <taxon>Eukaryota</taxon>
        <taxon>Fungi</taxon>
        <taxon>Dikarya</taxon>
        <taxon>Basidiomycota</taxon>
        <taxon>Agaricomycotina</taxon>
        <taxon>Agaricomycetes</taxon>
        <taxon>Agaricomycetidae</taxon>
        <taxon>Agaricales</taxon>
        <taxon>Pleurotineae</taxon>
        <taxon>Stephanosporaceae</taxon>
        <taxon>Cristinia</taxon>
    </lineage>
</organism>
<gene>
    <name evidence="1" type="ORF">BXZ70DRAFT_905260</name>
</gene>
<evidence type="ECO:0000313" key="2">
    <source>
        <dbReference type="Proteomes" id="UP000813824"/>
    </source>
</evidence>
<sequence length="359" mass="40277">MPDLKMVKYGLFAIHDTGAPAGRDDYTTLIMLHGLVWHSGIFGRMPQFAAKHGARLVLMNRRDYPHTSPYTEEELKPLHAGASASFESAHSLREYVRCRGRDLYDFLQEFIVAERIPLKGGIILAAWSFGVVFTTSLLANAPSFSRSGDVNVALYLRCVLNYAPPSHVLGYSYLPGGYNPLVDETIPTEERAKRFQGWVTGHYHHGESLSTLELRTPLSEPKPTIETMTSEEIASSLDAAPGRPDGSDELLRNAGVQLGLFEELRLRAYFPSETSSSEWDDVKLRYVWCDQAAGEAVYTKYRLEAEFEAAEKAGRKRRSLEMTRVRGTNHFFHWSQPERALLVFLGDGNAADALDYPVQ</sequence>
<reference evidence="1" key="1">
    <citation type="journal article" date="2021" name="New Phytol.">
        <title>Evolutionary innovations through gain and loss of genes in the ectomycorrhizal Boletales.</title>
        <authorList>
            <person name="Wu G."/>
            <person name="Miyauchi S."/>
            <person name="Morin E."/>
            <person name="Kuo A."/>
            <person name="Drula E."/>
            <person name="Varga T."/>
            <person name="Kohler A."/>
            <person name="Feng B."/>
            <person name="Cao Y."/>
            <person name="Lipzen A."/>
            <person name="Daum C."/>
            <person name="Hundley H."/>
            <person name="Pangilinan J."/>
            <person name="Johnson J."/>
            <person name="Barry K."/>
            <person name="LaButti K."/>
            <person name="Ng V."/>
            <person name="Ahrendt S."/>
            <person name="Min B."/>
            <person name="Choi I.G."/>
            <person name="Park H."/>
            <person name="Plett J.M."/>
            <person name="Magnuson J."/>
            <person name="Spatafora J.W."/>
            <person name="Nagy L.G."/>
            <person name="Henrissat B."/>
            <person name="Grigoriev I.V."/>
            <person name="Yang Z.L."/>
            <person name="Xu J."/>
            <person name="Martin F.M."/>
        </authorList>
    </citation>
    <scope>NUCLEOTIDE SEQUENCE</scope>
    <source>
        <strain evidence="1">KKN 215</strain>
    </source>
</reference>
<dbReference type="InterPro" id="IPR029058">
    <property type="entry name" value="AB_hydrolase_fold"/>
</dbReference>
<dbReference type="Gene3D" id="3.40.50.1820">
    <property type="entry name" value="alpha/beta hydrolase"/>
    <property type="match status" value="1"/>
</dbReference>
<proteinExistence type="predicted"/>
<comment type="caution">
    <text evidence="1">The sequence shown here is derived from an EMBL/GenBank/DDBJ whole genome shotgun (WGS) entry which is preliminary data.</text>
</comment>
<evidence type="ECO:0000313" key="1">
    <source>
        <dbReference type="EMBL" id="KAH8103277.1"/>
    </source>
</evidence>
<dbReference type="Proteomes" id="UP000813824">
    <property type="component" value="Unassembled WGS sequence"/>
</dbReference>
<accession>A0A8K0XS23</accession>